<evidence type="ECO:0000256" key="1">
    <source>
        <dbReference type="SAM" id="MobiDB-lite"/>
    </source>
</evidence>
<feature type="compositionally biased region" description="Low complexity" evidence="1">
    <location>
        <begin position="803"/>
        <end position="824"/>
    </location>
</feature>
<accession>A0AAN9VXR2</accession>
<feature type="region of interest" description="Disordered" evidence="1">
    <location>
        <begin position="1087"/>
        <end position="1109"/>
    </location>
</feature>
<feature type="domain" description="PID" evidence="2">
    <location>
        <begin position="172"/>
        <end position="378"/>
    </location>
</feature>
<evidence type="ECO:0000313" key="3">
    <source>
        <dbReference type="EMBL" id="KAK7870686.1"/>
    </source>
</evidence>
<feature type="region of interest" description="Disordered" evidence="1">
    <location>
        <begin position="696"/>
        <end position="723"/>
    </location>
</feature>
<feature type="region of interest" description="Disordered" evidence="1">
    <location>
        <begin position="987"/>
        <end position="1009"/>
    </location>
</feature>
<dbReference type="PANTHER" id="PTHR21219:SF4">
    <property type="entry name" value="PID DOMAIN-CONTAINING PROTEIN"/>
    <property type="match status" value="1"/>
</dbReference>
<evidence type="ECO:0000259" key="2">
    <source>
        <dbReference type="SMART" id="SM00462"/>
    </source>
</evidence>
<feature type="compositionally biased region" description="Basic residues" evidence="1">
    <location>
        <begin position="990"/>
        <end position="1002"/>
    </location>
</feature>
<dbReference type="EMBL" id="JAZDUA010000053">
    <property type="protein sequence ID" value="KAK7870686.1"/>
    <property type="molecule type" value="Genomic_DNA"/>
</dbReference>
<evidence type="ECO:0000313" key="4">
    <source>
        <dbReference type="Proteomes" id="UP001378592"/>
    </source>
</evidence>
<proteinExistence type="predicted"/>
<reference evidence="3 4" key="1">
    <citation type="submission" date="2024-03" db="EMBL/GenBank/DDBJ databases">
        <title>The genome assembly and annotation of the cricket Gryllus longicercus Weissman &amp; Gray.</title>
        <authorList>
            <person name="Szrajer S."/>
            <person name="Gray D."/>
            <person name="Ylla G."/>
        </authorList>
    </citation>
    <scope>NUCLEOTIDE SEQUENCE [LARGE SCALE GENOMIC DNA]</scope>
    <source>
        <strain evidence="3">DAG 2021-001</strain>
        <tissue evidence="3">Whole body minus gut</tissue>
    </source>
</reference>
<name>A0AAN9VXR2_9ORTH</name>
<feature type="compositionally biased region" description="Low complexity" evidence="1">
    <location>
        <begin position="394"/>
        <end position="405"/>
    </location>
</feature>
<feature type="compositionally biased region" description="Basic residues" evidence="1">
    <location>
        <begin position="929"/>
        <end position="939"/>
    </location>
</feature>
<dbReference type="PANTHER" id="PTHR21219">
    <property type="entry name" value="FI19613P1"/>
    <property type="match status" value="1"/>
</dbReference>
<feature type="region of interest" description="Disordered" evidence="1">
    <location>
        <begin position="374"/>
        <end position="548"/>
    </location>
</feature>
<organism evidence="3 4">
    <name type="scientific">Gryllus longicercus</name>
    <dbReference type="NCBI Taxonomy" id="2509291"/>
    <lineage>
        <taxon>Eukaryota</taxon>
        <taxon>Metazoa</taxon>
        <taxon>Ecdysozoa</taxon>
        <taxon>Arthropoda</taxon>
        <taxon>Hexapoda</taxon>
        <taxon>Insecta</taxon>
        <taxon>Pterygota</taxon>
        <taxon>Neoptera</taxon>
        <taxon>Polyneoptera</taxon>
        <taxon>Orthoptera</taxon>
        <taxon>Ensifera</taxon>
        <taxon>Gryllidea</taxon>
        <taxon>Grylloidea</taxon>
        <taxon>Gryllidae</taxon>
        <taxon>Gryllinae</taxon>
        <taxon>Gryllus</taxon>
    </lineage>
</organism>
<protein>
    <recommendedName>
        <fullName evidence="2">PID domain-containing protein</fullName>
    </recommendedName>
</protein>
<feature type="region of interest" description="Disordered" evidence="1">
    <location>
        <begin position="21"/>
        <end position="49"/>
    </location>
</feature>
<feature type="compositionally biased region" description="Basic residues" evidence="1">
    <location>
        <begin position="696"/>
        <end position="718"/>
    </location>
</feature>
<comment type="caution">
    <text evidence="3">The sequence shown here is derived from an EMBL/GenBank/DDBJ whole genome shotgun (WGS) entry which is preliminary data.</text>
</comment>
<dbReference type="InterPro" id="IPR006020">
    <property type="entry name" value="PTB/PI_dom"/>
</dbReference>
<feature type="region of interest" description="Disordered" evidence="1">
    <location>
        <begin position="771"/>
        <end position="887"/>
    </location>
</feature>
<dbReference type="SMART" id="SM00462">
    <property type="entry name" value="PTB"/>
    <property type="match status" value="1"/>
</dbReference>
<sequence>MVKCTEDRAASATRRLADPAALDDDLIVPNGHRPLHSTDHPPAGGGAGGGAGGSVYGFRLCPGGGGGGDAASVGERESATSASVYSFYKQRIDAMFDETRSQLSGAGGGGGGGGGGRGMSDHAIYHRLESEEEQRQRRINNSVQARIERMFSEMATSGDLNIMRNLSQAKAIACNRFGVDYLGSVALHDKVTSLQGLQRPLSDLYFAYCRLREGAGGGEEEPSSGTLEISGCGLKVHHGGGPDQTELEQLNPFPTIAVWAAVKFVSRRRSEDGALEYAFLPLIADPDAIDKGALFRPLNPADQRAVEAAAGASAADIDPSYNHHSPLFAVVMRKLGVSRQLECHGFVCACSEDAIVIAANLYQALMAFMQTRNHGKQGKQGGHASKGPRNKNGVSYVSLASSSVAGDPPDVRSILSGRDDRALPVRKHLKEALSNGNGAPPKLPPKTNSPEPKDTIPLPKRSPSIKIPPPVPVRPPRRKTKSTTSSASEDSEEPIVIQKGLPPKQSKSPQPMDNGGRSKDPSGDAPSRIRHNRSESEPCTGTVGVAMQQGPLGVRRTASDLHGYNASAVLPPFGVDSYEGGDILTKVAIPRSRSFLNAGGPHTRYGRRQSMGPGFGPGGFEGGGGGGGNGSPLGFKELFAEFRIQEGLNSMDDILNAIIDAEGMSFNDLKPIYKEFLLKLAVTLTKDELYQRSKSIMRRQRKKMNRRKGGGCVNRKKSFSSGGGGIKRVFRRSVNKLKQSKSRPQSFEFTSVLFPSSVPLRASKKIRNGGFSVESTTTSTSSYSARNFHLQRQPGGGGGAGTQGVRVGISRALRLPRRLSSASSAKRRQRDAPARKRSQVHSASEDSDFFSLARASAGGAGGGGGGGGGGGHHSREHSGAAASSSTALANQNRSSSGYFSCSECSYDSESCTCTSADKCYCSLGEGKSKAKSQGKRSARGKATPTPSPPAPAPPPPGPGPRDRTLSSCGCDTDSCLESDKCYCSLQDPAHHHHRHGSKRSPGHVKAPAPAAASVFDQLKQRGFAVSESSMSRAPSPSWQHQPQQRRHSHAHSGAGSVRAVKSLEALEATAAAAAVAAAAAARAKHPLLHTRRTRSDESAASGGCGFNRNRMDVYAPPSSAGTPSAYASFRGAAPAAPSAPSRRSYSSDNLVVDYDLFTTSSRSEAEEEDAAAAARAQAQASRLAAEDRVLVVSARDPRGRIIYMGASCRSDAGSRRGGGPLAAGGSVRVPSVAAAAPELHAGARRRRRASAAAAAAAAAASANEALSVKKSAEIAAVFSDMKAAAAAGAMAPGDDCRLAAVPDAAAHGKDMFYSGVHHSDYYFASRTSTKSYLGSSLENSLGYLP</sequence>
<feature type="region of interest" description="Disordered" evidence="1">
    <location>
        <begin position="925"/>
        <end position="965"/>
    </location>
</feature>
<gene>
    <name evidence="3" type="ORF">R5R35_009851</name>
</gene>
<feature type="compositionally biased region" description="Gly residues" evidence="1">
    <location>
        <begin position="858"/>
        <end position="871"/>
    </location>
</feature>
<dbReference type="Proteomes" id="UP001378592">
    <property type="component" value="Unassembled WGS sequence"/>
</dbReference>
<feature type="compositionally biased region" description="Low complexity" evidence="1">
    <location>
        <begin position="1026"/>
        <end position="1037"/>
    </location>
</feature>
<feature type="compositionally biased region" description="Pro residues" evidence="1">
    <location>
        <begin position="945"/>
        <end position="959"/>
    </location>
</feature>
<feature type="region of interest" description="Disordered" evidence="1">
    <location>
        <begin position="1024"/>
        <end position="1056"/>
    </location>
</feature>
<feature type="compositionally biased region" description="Basic residues" evidence="1">
    <location>
        <begin position="825"/>
        <end position="839"/>
    </location>
</feature>
<keyword evidence="4" id="KW-1185">Reference proteome</keyword>